<accession>A0A6I2MDY6</accession>
<evidence type="ECO:0000256" key="1">
    <source>
        <dbReference type="SAM" id="Phobius"/>
    </source>
</evidence>
<reference evidence="2 3" key="1">
    <citation type="submission" date="2019-11" db="EMBL/GenBank/DDBJ databases">
        <title>Bacillus idriensis genome.</title>
        <authorList>
            <person name="Konopka E.N."/>
            <person name="Newman J.D."/>
        </authorList>
    </citation>
    <scope>NUCLEOTIDE SEQUENCE [LARGE SCALE GENOMIC DNA]</scope>
    <source>
        <strain evidence="2 3">DSM 19097</strain>
    </source>
</reference>
<gene>
    <name evidence="2" type="ORF">GJU41_21550</name>
</gene>
<dbReference type="AlphaFoldDB" id="A0A6I2MDY6"/>
<dbReference type="EMBL" id="WKKF01000013">
    <property type="protein sequence ID" value="MRX56538.1"/>
    <property type="molecule type" value="Genomic_DNA"/>
</dbReference>
<protein>
    <submittedName>
        <fullName evidence="2">Uncharacterized protein</fullName>
    </submittedName>
</protein>
<comment type="caution">
    <text evidence="2">The sequence shown here is derived from an EMBL/GenBank/DDBJ whole genome shotgun (WGS) entry which is preliminary data.</text>
</comment>
<keyword evidence="1" id="KW-0812">Transmembrane</keyword>
<sequence length="233" mass="25748">MIRQCRGILLFEVLDIRNSLTIFWTILISCMALSFGIQFTTGGNLTVSSSAAVYIFSAIAGFMTVKETYPFSIKRGATRKNYYVATSLFLLMLAMFMAAAHTLLIMVIEGMGSMMVNGNFKIYYMAKFLGHENLYLVNFFIDGALSFFLLSGFFLLGSLFYRFGLLGGYAAIGLGAVLLFIPAVRNEFIKTGFEFLGDQALQHFGYLIGIGAVFLAIGWFVLIKAAAKTVSTR</sequence>
<keyword evidence="1" id="KW-1133">Transmembrane helix</keyword>
<keyword evidence="3" id="KW-1185">Reference proteome</keyword>
<feature type="transmembrane region" description="Helical" evidence="1">
    <location>
        <begin position="51"/>
        <end position="69"/>
    </location>
</feature>
<proteinExistence type="predicted"/>
<feature type="transmembrane region" description="Helical" evidence="1">
    <location>
        <begin position="134"/>
        <end position="156"/>
    </location>
</feature>
<feature type="transmembrane region" description="Helical" evidence="1">
    <location>
        <begin position="163"/>
        <end position="184"/>
    </location>
</feature>
<dbReference type="Proteomes" id="UP000441585">
    <property type="component" value="Unassembled WGS sequence"/>
</dbReference>
<organism evidence="2 3">
    <name type="scientific">Metabacillus idriensis</name>
    <dbReference type="NCBI Taxonomy" id="324768"/>
    <lineage>
        <taxon>Bacteria</taxon>
        <taxon>Bacillati</taxon>
        <taxon>Bacillota</taxon>
        <taxon>Bacilli</taxon>
        <taxon>Bacillales</taxon>
        <taxon>Bacillaceae</taxon>
        <taxon>Metabacillus</taxon>
    </lineage>
</organism>
<evidence type="ECO:0000313" key="3">
    <source>
        <dbReference type="Proteomes" id="UP000441585"/>
    </source>
</evidence>
<keyword evidence="1" id="KW-0472">Membrane</keyword>
<evidence type="ECO:0000313" key="2">
    <source>
        <dbReference type="EMBL" id="MRX56538.1"/>
    </source>
</evidence>
<dbReference type="RefSeq" id="WP_070878693.1">
    <property type="nucleotide sequence ID" value="NZ_CAJFZX010000016.1"/>
</dbReference>
<name>A0A6I2MDY6_9BACI</name>
<feature type="transmembrane region" description="Helical" evidence="1">
    <location>
        <begin position="20"/>
        <end position="39"/>
    </location>
</feature>
<feature type="transmembrane region" description="Helical" evidence="1">
    <location>
        <begin position="204"/>
        <end position="223"/>
    </location>
</feature>
<feature type="transmembrane region" description="Helical" evidence="1">
    <location>
        <begin position="81"/>
        <end position="108"/>
    </location>
</feature>
<dbReference type="PROSITE" id="PS51257">
    <property type="entry name" value="PROKAR_LIPOPROTEIN"/>
    <property type="match status" value="1"/>
</dbReference>